<feature type="compositionally biased region" description="Basic and acidic residues" evidence="1">
    <location>
        <begin position="1"/>
        <end position="17"/>
    </location>
</feature>
<sequence length="52" mass="6131">MKADFVNIPEKDLHGPETESQEFYEEVRREVESPKDERKDKKQEREAAQPVG</sequence>
<protein>
    <submittedName>
        <fullName evidence="2">Uncharacterized protein</fullName>
    </submittedName>
</protein>
<evidence type="ECO:0000256" key="1">
    <source>
        <dbReference type="SAM" id="MobiDB-lite"/>
    </source>
</evidence>
<dbReference type="InParanoid" id="A0A146G6W5"/>
<dbReference type="EMBL" id="BDCO01000002">
    <property type="protein sequence ID" value="GAT33122.1"/>
    <property type="molecule type" value="Genomic_DNA"/>
</dbReference>
<comment type="caution">
    <text evidence="2">The sequence shown here is derived from an EMBL/GenBank/DDBJ whole genome shotgun (WGS) entry which is preliminary data.</text>
</comment>
<organism evidence="2 3">
    <name type="scientific">Terrimicrobium sacchariphilum</name>
    <dbReference type="NCBI Taxonomy" id="690879"/>
    <lineage>
        <taxon>Bacteria</taxon>
        <taxon>Pseudomonadati</taxon>
        <taxon>Verrucomicrobiota</taxon>
        <taxon>Terrimicrobiia</taxon>
        <taxon>Terrimicrobiales</taxon>
        <taxon>Terrimicrobiaceae</taxon>
        <taxon>Terrimicrobium</taxon>
    </lineage>
</organism>
<reference evidence="3" key="1">
    <citation type="journal article" date="2017" name="Genome Announc.">
        <title>Draft Genome Sequence of Terrimicrobium sacchariphilum NM-5T, a Facultative Anaerobic Soil Bacterium of the Class Spartobacteria.</title>
        <authorList>
            <person name="Qiu Y.L."/>
            <person name="Tourlousse D.M."/>
            <person name="Matsuura N."/>
            <person name="Ohashi A."/>
            <person name="Sekiguchi Y."/>
        </authorList>
    </citation>
    <scope>NUCLEOTIDE SEQUENCE [LARGE SCALE GENOMIC DNA]</scope>
    <source>
        <strain evidence="3">NM-5</strain>
    </source>
</reference>
<evidence type="ECO:0000313" key="3">
    <source>
        <dbReference type="Proteomes" id="UP000076023"/>
    </source>
</evidence>
<evidence type="ECO:0000313" key="2">
    <source>
        <dbReference type="EMBL" id="GAT33122.1"/>
    </source>
</evidence>
<dbReference type="Proteomes" id="UP000076023">
    <property type="component" value="Unassembled WGS sequence"/>
</dbReference>
<feature type="region of interest" description="Disordered" evidence="1">
    <location>
        <begin position="1"/>
        <end position="52"/>
    </location>
</feature>
<name>A0A146G6W5_TERSA</name>
<feature type="compositionally biased region" description="Basic and acidic residues" evidence="1">
    <location>
        <begin position="25"/>
        <end position="52"/>
    </location>
</feature>
<dbReference type="STRING" id="690879.TSACC_21531"/>
<keyword evidence="3" id="KW-1185">Reference proteome</keyword>
<dbReference type="RefSeq" id="WP_153811343.1">
    <property type="nucleotide sequence ID" value="NZ_BDCO01000002.1"/>
</dbReference>
<gene>
    <name evidence="2" type="ORF">TSACC_21531</name>
</gene>
<accession>A0A146G6W5</accession>
<dbReference type="AlphaFoldDB" id="A0A146G6W5"/>
<proteinExistence type="predicted"/>